<evidence type="ECO:0000256" key="9">
    <source>
        <dbReference type="ARBA" id="ARBA00023136"/>
    </source>
</evidence>
<dbReference type="Pfam" id="PF06422">
    <property type="entry name" value="PDR_CDR"/>
    <property type="match status" value="1"/>
</dbReference>
<evidence type="ECO:0000256" key="10">
    <source>
        <dbReference type="SAM" id="MobiDB-lite"/>
    </source>
</evidence>
<keyword evidence="8 11" id="KW-1133">Transmembrane helix</keyword>
<dbReference type="Proteomes" id="UP000241769">
    <property type="component" value="Unassembled WGS sequence"/>
</dbReference>
<keyword evidence="6" id="KW-0547">Nucleotide-binding</keyword>
<dbReference type="EMBL" id="MDYQ01000421">
    <property type="protein sequence ID" value="PRP74981.1"/>
    <property type="molecule type" value="Genomic_DNA"/>
</dbReference>
<feature type="region of interest" description="Disordered" evidence="10">
    <location>
        <begin position="91"/>
        <end position="228"/>
    </location>
</feature>
<dbReference type="PROSITE" id="PS50893">
    <property type="entry name" value="ABC_TRANSPORTER_2"/>
    <property type="match status" value="2"/>
</dbReference>
<evidence type="ECO:0000313" key="14">
    <source>
        <dbReference type="Proteomes" id="UP000241769"/>
    </source>
</evidence>
<dbReference type="InterPro" id="IPR003439">
    <property type="entry name" value="ABC_transporter-like_ATP-bd"/>
</dbReference>
<keyword evidence="5" id="KW-0677">Repeat</keyword>
<feature type="domain" description="ABC transporter" evidence="12">
    <location>
        <begin position="1341"/>
        <end position="1585"/>
    </location>
</feature>
<dbReference type="SMART" id="SM00382">
    <property type="entry name" value="AAA"/>
    <property type="match status" value="3"/>
</dbReference>
<comment type="subcellular location">
    <subcellularLocation>
        <location evidence="1">Membrane</location>
        <topology evidence="1">Multi-pass membrane protein</topology>
    </subcellularLocation>
</comment>
<evidence type="ECO:0000256" key="1">
    <source>
        <dbReference type="ARBA" id="ARBA00004141"/>
    </source>
</evidence>
<feature type="compositionally biased region" description="Low complexity" evidence="10">
    <location>
        <begin position="185"/>
        <end position="202"/>
    </location>
</feature>
<feature type="transmembrane region" description="Helical" evidence="11">
    <location>
        <begin position="991"/>
        <end position="1008"/>
    </location>
</feature>
<dbReference type="CDD" id="cd03232">
    <property type="entry name" value="ABCG_PDR_domain2"/>
    <property type="match status" value="1"/>
</dbReference>
<dbReference type="InterPro" id="IPR029481">
    <property type="entry name" value="ABC_trans_N"/>
</dbReference>
<keyword evidence="7" id="KW-0067">ATP-binding</keyword>
<keyword evidence="9 11" id="KW-0472">Membrane</keyword>
<dbReference type="Pfam" id="PF00004">
    <property type="entry name" value="AAA"/>
    <property type="match status" value="1"/>
</dbReference>
<organism evidence="13 14">
    <name type="scientific">Planoprotostelium fungivorum</name>
    <dbReference type="NCBI Taxonomy" id="1890364"/>
    <lineage>
        <taxon>Eukaryota</taxon>
        <taxon>Amoebozoa</taxon>
        <taxon>Evosea</taxon>
        <taxon>Variosea</taxon>
        <taxon>Cavosteliida</taxon>
        <taxon>Cavosteliaceae</taxon>
        <taxon>Planoprotostelium</taxon>
    </lineage>
</organism>
<dbReference type="FunFam" id="3.40.50.300:FF:000054">
    <property type="entry name" value="ABC multidrug transporter atrF"/>
    <property type="match status" value="1"/>
</dbReference>
<dbReference type="FunFam" id="3.40.50.300:FF:002588">
    <property type="entry name" value="ATPase, AAA family"/>
    <property type="match status" value="1"/>
</dbReference>
<dbReference type="Pfam" id="PF01061">
    <property type="entry name" value="ABC2_membrane"/>
    <property type="match status" value="2"/>
</dbReference>
<evidence type="ECO:0000256" key="4">
    <source>
        <dbReference type="ARBA" id="ARBA00022692"/>
    </source>
</evidence>
<evidence type="ECO:0000256" key="6">
    <source>
        <dbReference type="ARBA" id="ARBA00022741"/>
    </source>
</evidence>
<feature type="transmembrane region" description="Helical" evidence="11">
    <location>
        <begin position="1096"/>
        <end position="1121"/>
    </location>
</feature>
<feature type="transmembrane region" description="Helical" evidence="11">
    <location>
        <begin position="1164"/>
        <end position="1181"/>
    </location>
</feature>
<feature type="transmembrane region" description="Helical" evidence="11">
    <location>
        <begin position="1053"/>
        <end position="1075"/>
    </location>
</feature>
<feature type="transmembrane region" description="Helical" evidence="11">
    <location>
        <begin position="1940"/>
        <end position="1961"/>
    </location>
</feature>
<dbReference type="InterPro" id="IPR027417">
    <property type="entry name" value="P-loop_NTPase"/>
</dbReference>
<keyword evidence="4 11" id="KW-0812">Transmembrane</keyword>
<feature type="transmembrane region" description="Helical" evidence="11">
    <location>
        <begin position="1818"/>
        <end position="1836"/>
    </location>
</feature>
<feature type="transmembrane region" description="Helical" evidence="11">
    <location>
        <begin position="1266"/>
        <end position="1290"/>
    </location>
</feature>
<dbReference type="Gene3D" id="1.10.8.60">
    <property type="match status" value="1"/>
</dbReference>
<feature type="transmembrane region" description="Helical" evidence="11">
    <location>
        <begin position="1127"/>
        <end position="1152"/>
    </location>
</feature>
<dbReference type="FunCoup" id="A0A2P6MTE4">
    <property type="interactions" value="3"/>
</dbReference>
<keyword evidence="3" id="KW-0813">Transport</keyword>
<evidence type="ECO:0000256" key="3">
    <source>
        <dbReference type="ARBA" id="ARBA00022448"/>
    </source>
</evidence>
<evidence type="ECO:0000256" key="7">
    <source>
        <dbReference type="ARBA" id="ARBA00022840"/>
    </source>
</evidence>
<comment type="caution">
    <text evidence="13">The sequence shown here is derived from an EMBL/GenBank/DDBJ whole genome shotgun (WGS) entry which is preliminary data.</text>
</comment>
<dbReference type="Pfam" id="PF19055">
    <property type="entry name" value="ABC2_membrane_7"/>
    <property type="match status" value="2"/>
</dbReference>
<reference evidence="13 14" key="1">
    <citation type="journal article" date="2018" name="Genome Biol. Evol.">
        <title>Multiple Roots of Fruiting Body Formation in Amoebozoa.</title>
        <authorList>
            <person name="Hillmann F."/>
            <person name="Forbes G."/>
            <person name="Novohradska S."/>
            <person name="Ferling I."/>
            <person name="Riege K."/>
            <person name="Groth M."/>
            <person name="Westermann M."/>
            <person name="Marz M."/>
            <person name="Spaller T."/>
            <person name="Winckler T."/>
            <person name="Schaap P."/>
            <person name="Glockner G."/>
        </authorList>
    </citation>
    <scope>NUCLEOTIDE SEQUENCE [LARGE SCALE GENOMIC DNA]</scope>
    <source>
        <strain evidence="13 14">Jena</strain>
    </source>
</reference>
<gene>
    <name evidence="13" type="ORF">PROFUN_07374</name>
</gene>
<dbReference type="GO" id="GO:0016020">
    <property type="term" value="C:membrane"/>
    <property type="evidence" value="ECO:0007669"/>
    <property type="project" value="UniProtKB-SubCell"/>
</dbReference>
<dbReference type="InterPro" id="IPR043926">
    <property type="entry name" value="ABCG_dom"/>
</dbReference>
<dbReference type="SUPFAM" id="SSF52540">
    <property type="entry name" value="P-loop containing nucleoside triphosphate hydrolases"/>
    <property type="match status" value="3"/>
</dbReference>
<evidence type="ECO:0000256" key="8">
    <source>
        <dbReference type="ARBA" id="ARBA00022989"/>
    </source>
</evidence>
<dbReference type="GO" id="GO:0016887">
    <property type="term" value="F:ATP hydrolysis activity"/>
    <property type="evidence" value="ECO:0007669"/>
    <property type="project" value="InterPro"/>
</dbReference>
<dbReference type="InterPro" id="IPR010929">
    <property type="entry name" value="PDR_CDR_ABC"/>
</dbReference>
<comment type="similarity">
    <text evidence="2">Belongs to the ABC transporter superfamily. ABCG family. PDR (TC 3.A.1.205) subfamily.</text>
</comment>
<evidence type="ECO:0000256" key="2">
    <source>
        <dbReference type="ARBA" id="ARBA00006012"/>
    </source>
</evidence>
<dbReference type="CDD" id="cd03233">
    <property type="entry name" value="ABCG_PDR_domain1"/>
    <property type="match status" value="1"/>
</dbReference>
<dbReference type="Pfam" id="PF17862">
    <property type="entry name" value="AAA_lid_3"/>
    <property type="match status" value="1"/>
</dbReference>
<feature type="transmembrane region" description="Helical" evidence="11">
    <location>
        <begin position="1788"/>
        <end position="1811"/>
    </location>
</feature>
<dbReference type="PROSITE" id="PS00674">
    <property type="entry name" value="AAA"/>
    <property type="match status" value="1"/>
</dbReference>
<dbReference type="InParanoid" id="A0A2P6MTE4"/>
<feature type="transmembrane region" description="Helical" evidence="11">
    <location>
        <begin position="1020"/>
        <end position="1041"/>
    </location>
</feature>
<dbReference type="Pfam" id="PF14510">
    <property type="entry name" value="ABC_trans_N"/>
    <property type="match status" value="1"/>
</dbReference>
<dbReference type="InterPro" id="IPR003959">
    <property type="entry name" value="ATPase_AAA_core"/>
</dbReference>
<dbReference type="STRING" id="1890364.A0A2P6MTE4"/>
<feature type="transmembrane region" description="Helical" evidence="11">
    <location>
        <begin position="1750"/>
        <end position="1776"/>
    </location>
</feature>
<dbReference type="PANTHER" id="PTHR19241">
    <property type="entry name" value="ATP-BINDING CASSETTE TRANSPORTER"/>
    <property type="match status" value="1"/>
</dbReference>
<dbReference type="InterPro" id="IPR034003">
    <property type="entry name" value="ABCG_PDR_2"/>
</dbReference>
<evidence type="ECO:0000256" key="5">
    <source>
        <dbReference type="ARBA" id="ARBA00022737"/>
    </source>
</evidence>
<feature type="compositionally biased region" description="Polar residues" evidence="10">
    <location>
        <begin position="94"/>
        <end position="104"/>
    </location>
</feature>
<dbReference type="InterPro" id="IPR041569">
    <property type="entry name" value="AAA_lid_3"/>
</dbReference>
<dbReference type="InterPro" id="IPR013525">
    <property type="entry name" value="ABC2_TM"/>
</dbReference>
<protein>
    <recommendedName>
        <fullName evidence="12">ABC transporter domain-containing protein</fullName>
    </recommendedName>
</protein>
<proteinExistence type="inferred from homology"/>
<feature type="compositionally biased region" description="Low complexity" evidence="10">
    <location>
        <begin position="108"/>
        <end position="117"/>
    </location>
</feature>
<name>A0A2P6MTE4_9EUKA</name>
<feature type="compositionally biased region" description="Low complexity" evidence="10">
    <location>
        <begin position="139"/>
        <end position="157"/>
    </location>
</feature>
<dbReference type="Pfam" id="PF00005">
    <property type="entry name" value="ABC_tran"/>
    <property type="match status" value="2"/>
</dbReference>
<dbReference type="Gene3D" id="3.40.50.300">
    <property type="entry name" value="P-loop containing nucleotide triphosphate hydrolases"/>
    <property type="match status" value="3"/>
</dbReference>
<sequence length="1966" mass="222433">MNQEGFTIFARQKRLGSQACEMINSAVSHHMEGQVEEAATLYNVGIKLAEQALQMDASKCNVDDLTRKEMSLFLSKLDQNMREATAQLSMLRGQAQSTPITPTINRAPPSVSSKPSPLKQAASTSEKIRSSTTPDKIRTSSTVKKPSTTSSLKVTPTIVKKSQITSPSIRATKTPTPSASPVPNRTTTRPSTTSSRTPITPIQRKTMAQSPVTTSSSQPGAKPAAEKTDANLEQQIMETLWDGSNPTLWEDISGLDQAKKNLMEMIINPALRPDLFTGLRAPHKGLLLFGPPGNGKTYIAKAIATKSKANFFSISASSVTSKWLGESEKLMKGVFSKAREMQPSIIFIDEIDSLLRSRSSSENESTRRIKTEFMVQFSNLTEADRVYIMGATNKPDEIDEAARRRFTLRIYIPLPDHQTRCDIVRHLLSKDKNHKMTSSDIMKVAQLTDRFSAADLTDLCKDAAMNPLRSFGENIPSNIRIQDLGVSFGDFKVSLSNRRPSVGLVSIPFASSRDPQIPYEYLDYYRFDHQACRLLPSARHRLSVSPRVFTIKLANRTEGQKQRLRRDDVWSQAQMGFELRELKDQHDASPLDPEKEAPKTNEFNLREYFENSVRTYTEEGNRPKRVGVSVKNLTVVGRGANQSVISDLTSPFRYVMSSLNPFSWLGDKEKVETVDILHDVSTFCRDGEMLLVLGRPGAGCSTLLRLMSNARHGYVEVNGSVSYAGIDSRDFSPYRGQAIYTPEEDAHWPTLTVRQTLDFALKTKTPRNLASSETKRQFRTRTTDLLLKMFGMTKQADTVIGNEWLRGLSGGERKRMTIMEAMVSSPAVCCWDCPSRGLDAASALDYVKSLRVMTDTMKKTTVVSLYQASESMYDLFDKVVVLEKGRVIYFGPTQSAKEYFVSMGFQCEARKSTPDFLTGVTNFQERLVRPGYEEKAPTTSFQFETVWKGSEECKRQTIEQREYEEKIEEENPMAAFREQIKAEKSRGSREGSIYTIGFLQQVFALITRQAQLVWMDKIDLVFRYVSTIVLGLIYGSVFVDLSDGVGGPLSRGGAIFCVMLFNAFTSQTEMANVFVGRRILQKQKSYAMYHPSAFHIAQVFMDLPVQFIQVSLFSVITYFMWQLGQSAGQFFVFNFAVWIFTLSCCNLFRLLGNISPSIYVSNQLLLGIFVTLICYSGFLLPRPKMKPWLGWIYWINPFAYTFKGLYANEMRGKDFYCDDGLIPYGPNYNDPAYQTCTLPGSSPGSTTVSGEQFIRMAYDIDIDQQAVNIIAVFLFWLLFTAINMVCMEFVDFTGGGYTHKVYKRGKAPPKNTEEMEREQQRRFKEATDTLDETLTLRGGVFMWKDVRYTVQVKGRDKLLLDDVEGWIKPGQMTALMGSSGAGKTTLLDVLAKRKTTGRVSGVIRLNGKPLQMDFERITGYVEQMDVHNPNVTVRESLLFSARLRQEKSVPDEEKIEYVEKILTVMEMSHLGEALIGNLETGVGLSIEERKRLTIGMELVAKPHILFLDEPTSGLDAQSSYNIIQFTRRLADAGMPLVCTVHQPSSVLFEHFDRLILLARGGRVAYFGDIGPRSSTLTRYLTERGVRACTEEENPAEYMLEAIGAGVNGSTDKDWPELWLQSKERREVVREIEDMMQREEKDDDERGAKEFSTDTLYQFLLVYRRLNIIFWRDPYYNFGRLVQALIVGLLNGFSYWQLGSSSSDLQLRIFLVFQAVVLGVLLIFSSMPVLQQQKMYYQRDFSSKYYSWLPFALSIVLVEIPYLILAGTISMLCFYWSASLDSTAHNGFYFWIAYVLLLFYCVTLGQAIAAICQNLLQAIMLEVIAEAFLFLFCGVLQPPSQLPTFWRSWMYPLNPFRYIMEGLVTDVLMFTRVTCSSEDLLVYQPPPGQTCGQYSAEFLSISPGYVNNPTSTENCGYCTYEKGSDFYDSIPMSAEHRWRDFGIFSVYWVFNVFLIVLFVYLARKPSR</sequence>
<accession>A0A2P6MTE4</accession>
<keyword evidence="14" id="KW-1185">Reference proteome</keyword>
<feature type="domain" description="ABC transporter" evidence="12">
    <location>
        <begin position="656"/>
        <end position="909"/>
    </location>
</feature>
<dbReference type="InterPro" id="IPR003593">
    <property type="entry name" value="AAA+_ATPase"/>
</dbReference>
<feature type="compositionally biased region" description="Polar residues" evidence="10">
    <location>
        <begin position="206"/>
        <end position="219"/>
    </location>
</feature>
<feature type="transmembrane region" description="Helical" evidence="11">
    <location>
        <begin position="1708"/>
        <end position="1729"/>
    </location>
</feature>
<evidence type="ECO:0000259" key="12">
    <source>
        <dbReference type="PROSITE" id="PS50893"/>
    </source>
</evidence>
<evidence type="ECO:0000313" key="13">
    <source>
        <dbReference type="EMBL" id="PRP74981.1"/>
    </source>
</evidence>
<dbReference type="InterPro" id="IPR034001">
    <property type="entry name" value="ABCG_PDR_1"/>
</dbReference>
<feature type="compositionally biased region" description="Polar residues" evidence="10">
    <location>
        <begin position="160"/>
        <end position="184"/>
    </location>
</feature>
<dbReference type="InterPro" id="IPR003960">
    <property type="entry name" value="ATPase_AAA_CS"/>
</dbReference>
<dbReference type="FunFam" id="1.10.8.60:FF:000022">
    <property type="entry name" value="Fidgetin like 1"/>
    <property type="match status" value="1"/>
</dbReference>
<dbReference type="Gene3D" id="1.20.58.80">
    <property type="entry name" value="Phosphotransferase system, lactose/cellobiose-type IIA subunit"/>
    <property type="match status" value="1"/>
</dbReference>
<evidence type="ECO:0000256" key="11">
    <source>
        <dbReference type="SAM" id="Phobius"/>
    </source>
</evidence>
<dbReference type="OrthoDB" id="245989at2759"/>
<dbReference type="GO" id="GO:0140359">
    <property type="term" value="F:ABC-type transporter activity"/>
    <property type="evidence" value="ECO:0007669"/>
    <property type="project" value="InterPro"/>
</dbReference>
<dbReference type="GO" id="GO:0005524">
    <property type="term" value="F:ATP binding"/>
    <property type="evidence" value="ECO:0007669"/>
    <property type="project" value="UniProtKB-KW"/>
</dbReference>
<feature type="compositionally biased region" description="Polar residues" evidence="10">
    <location>
        <begin position="121"/>
        <end position="134"/>
    </location>
</feature>